<keyword evidence="3" id="KW-1185">Reference proteome</keyword>
<reference evidence="2 3" key="1">
    <citation type="submission" date="2016-02" db="EMBL/GenBank/DDBJ databases">
        <title>Band-tailed pigeon sequencing and assembly.</title>
        <authorList>
            <person name="Soares A.E."/>
            <person name="Novak B.J."/>
            <person name="Rice E.S."/>
            <person name="O'Connell B."/>
            <person name="Chang D."/>
            <person name="Weber S."/>
            <person name="Shapiro B."/>
        </authorList>
    </citation>
    <scope>NUCLEOTIDE SEQUENCE [LARGE SCALE GENOMIC DNA]</scope>
    <source>
        <strain evidence="2">BTP2013</strain>
        <tissue evidence="2">Blood</tissue>
    </source>
</reference>
<gene>
    <name evidence="2" type="ORF">AV530_012827</name>
</gene>
<name>A0A1V4J965_PATFA</name>
<comment type="caution">
    <text evidence="2">The sequence shown here is derived from an EMBL/GenBank/DDBJ whole genome shotgun (WGS) entry which is preliminary data.</text>
</comment>
<proteinExistence type="predicted"/>
<dbReference type="AlphaFoldDB" id="A0A1V4J965"/>
<dbReference type="OrthoDB" id="9219298at2759"/>
<organism evidence="2 3">
    <name type="scientific">Patagioenas fasciata monilis</name>
    <dbReference type="NCBI Taxonomy" id="372326"/>
    <lineage>
        <taxon>Eukaryota</taxon>
        <taxon>Metazoa</taxon>
        <taxon>Chordata</taxon>
        <taxon>Craniata</taxon>
        <taxon>Vertebrata</taxon>
        <taxon>Euteleostomi</taxon>
        <taxon>Archelosauria</taxon>
        <taxon>Archosauria</taxon>
        <taxon>Dinosauria</taxon>
        <taxon>Saurischia</taxon>
        <taxon>Theropoda</taxon>
        <taxon>Coelurosauria</taxon>
        <taxon>Aves</taxon>
        <taxon>Neognathae</taxon>
        <taxon>Neoaves</taxon>
        <taxon>Columbimorphae</taxon>
        <taxon>Columbiformes</taxon>
        <taxon>Columbidae</taxon>
        <taxon>Patagioenas</taxon>
    </lineage>
</organism>
<sequence>MGVGQAVNAVQQQLKGGVRICERNSSAGTKASEEGGGNAPDAGAEIPLQPVVQTMVRPVVPLQPMEVHSGAEIHLQPMEDPMPEQVGAHRRLGPHGKPVLEQAPVRTCSLMERGTHQQVCWQDL</sequence>
<dbReference type="Proteomes" id="UP000190648">
    <property type="component" value="Unassembled WGS sequence"/>
</dbReference>
<dbReference type="EMBL" id="LSYS01008398">
    <property type="protein sequence ID" value="OPJ68736.1"/>
    <property type="molecule type" value="Genomic_DNA"/>
</dbReference>
<evidence type="ECO:0000256" key="1">
    <source>
        <dbReference type="SAM" id="MobiDB-lite"/>
    </source>
</evidence>
<evidence type="ECO:0000313" key="2">
    <source>
        <dbReference type="EMBL" id="OPJ68736.1"/>
    </source>
</evidence>
<protein>
    <submittedName>
        <fullName evidence="2">Uncharacterized protein</fullName>
    </submittedName>
</protein>
<evidence type="ECO:0000313" key="3">
    <source>
        <dbReference type="Proteomes" id="UP000190648"/>
    </source>
</evidence>
<feature type="region of interest" description="Disordered" evidence="1">
    <location>
        <begin position="25"/>
        <end position="44"/>
    </location>
</feature>
<accession>A0A1V4J965</accession>